<organism evidence="4 5">
    <name type="scientific">Paraburkholderia xenovorans (strain LB400)</name>
    <dbReference type="NCBI Taxonomy" id="266265"/>
    <lineage>
        <taxon>Bacteria</taxon>
        <taxon>Pseudomonadati</taxon>
        <taxon>Pseudomonadota</taxon>
        <taxon>Betaproteobacteria</taxon>
        <taxon>Burkholderiales</taxon>
        <taxon>Burkholderiaceae</taxon>
        <taxon>Paraburkholderia</taxon>
    </lineage>
</organism>
<reference evidence="4 5" key="1">
    <citation type="journal article" date="2006" name="Proc. Natl. Acad. Sci. U.S.A.">
        <title>Burkholderia xenovorans LB400 harbors a multi-replicon, 9.73-Mbp genome shaped for versatility.</title>
        <authorList>
            <person name="Chain P.S."/>
            <person name="Denef V.J."/>
            <person name="Konstantinidis K.T."/>
            <person name="Vergez L.M."/>
            <person name="Agullo L."/>
            <person name="Reyes V.L."/>
            <person name="Hauser L."/>
            <person name="Cordova M."/>
            <person name="Gomez L."/>
            <person name="Gonzalez M."/>
            <person name="Land M."/>
            <person name="Lao V."/>
            <person name="Larimer F."/>
            <person name="LiPuma J.J."/>
            <person name="Mahenthiralingam E."/>
            <person name="Malfatti S.A."/>
            <person name="Marx C.J."/>
            <person name="Parnell J.J."/>
            <person name="Ramette A."/>
            <person name="Richardson P."/>
            <person name="Seeger M."/>
            <person name="Smith D."/>
            <person name="Spilker T."/>
            <person name="Sul W.J."/>
            <person name="Tsoi T.V."/>
            <person name="Ulrich L.E."/>
            <person name="Zhulin I.B."/>
            <person name="Tiedje J.M."/>
        </authorList>
    </citation>
    <scope>NUCLEOTIDE SEQUENCE [LARGE SCALE GENOMIC DNA]</scope>
    <source>
        <strain evidence="4 5">LB400</strain>
    </source>
</reference>
<dbReference type="PANTHER" id="PTHR43684:SF1">
    <property type="entry name" value="ENOYL-COA DELTA ISOMERASE 2"/>
    <property type="match status" value="1"/>
</dbReference>
<gene>
    <name evidence="4" type="ORF">Bxe_C0835</name>
</gene>
<dbReference type="InterPro" id="IPR051053">
    <property type="entry name" value="ECH/Chromodomain_protein"/>
</dbReference>
<sequence length="220" mass="23283">MRPHKRNALTLEMFSALADRLEAAQDDVSVRVVVLCGAGGHYTAGHDLEDFTRWPQHPGDPVPRALHALASLSKPVVIAVHGVAMGFGATSLLHADWSVGSADARLRLPFVELGIGPEAGSSLLLASAVGGGRARGWLMRGHEFSGADAHAAGLIHELAPTAEVQARALARADELAAQDALALRDMKRLMRPASAVLHAAIDEEIAAINASLARRPVRFR</sequence>
<evidence type="ECO:0000313" key="5">
    <source>
        <dbReference type="Proteomes" id="UP000001817"/>
    </source>
</evidence>
<dbReference type="Pfam" id="PF00378">
    <property type="entry name" value="ECH_1"/>
    <property type="match status" value="1"/>
</dbReference>
<dbReference type="GO" id="GO:0004165">
    <property type="term" value="F:delta(3)-delta(2)-enoyl-CoA isomerase activity"/>
    <property type="evidence" value="ECO:0007669"/>
    <property type="project" value="UniProtKB-ARBA"/>
</dbReference>
<dbReference type="GO" id="GO:0004300">
    <property type="term" value="F:enoyl-CoA hydratase activity"/>
    <property type="evidence" value="ECO:0007669"/>
    <property type="project" value="UniProtKB-EC"/>
</dbReference>
<dbReference type="EMBL" id="CP000272">
    <property type="protein sequence ID" value="ABE36716.1"/>
    <property type="molecule type" value="Genomic_DNA"/>
</dbReference>
<dbReference type="EC" id="4.2.1.17" evidence="4"/>
<dbReference type="PANTHER" id="PTHR43684">
    <property type="match status" value="1"/>
</dbReference>
<dbReference type="Proteomes" id="UP000001817">
    <property type="component" value="Chromosome 3"/>
</dbReference>
<dbReference type="CDD" id="cd06558">
    <property type="entry name" value="crotonase-like"/>
    <property type="match status" value="1"/>
</dbReference>
<keyword evidence="2" id="KW-0576">Peroxisome</keyword>
<dbReference type="AlphaFoldDB" id="Q13GS3"/>
<accession>Q13GS3</accession>
<protein>
    <submittedName>
        <fullName evidence="4">Enoyl-CoA hydratase</fullName>
        <ecNumber evidence="4">4.2.1.17</ecNumber>
    </submittedName>
</protein>
<dbReference type="eggNOG" id="COG1024">
    <property type="taxonomic scope" value="Bacteria"/>
</dbReference>
<dbReference type="Gene3D" id="3.90.226.10">
    <property type="entry name" value="2-enoyl-CoA Hydratase, Chain A, domain 1"/>
    <property type="match status" value="1"/>
</dbReference>
<keyword evidence="3" id="KW-0413">Isomerase</keyword>
<comment type="subcellular location">
    <subcellularLocation>
        <location evidence="1">Peroxisome</location>
    </subcellularLocation>
</comment>
<dbReference type="KEGG" id="bxe:Bxe_C0835"/>
<dbReference type="InterPro" id="IPR029045">
    <property type="entry name" value="ClpP/crotonase-like_dom_sf"/>
</dbReference>
<keyword evidence="5" id="KW-1185">Reference proteome</keyword>
<dbReference type="STRING" id="266265.Bxe_C0835"/>
<keyword evidence="4" id="KW-0456">Lyase</keyword>
<evidence type="ECO:0000256" key="1">
    <source>
        <dbReference type="ARBA" id="ARBA00004275"/>
    </source>
</evidence>
<proteinExistence type="predicted"/>
<dbReference type="SUPFAM" id="SSF52096">
    <property type="entry name" value="ClpP/crotonase"/>
    <property type="match status" value="1"/>
</dbReference>
<evidence type="ECO:0000313" key="4">
    <source>
        <dbReference type="EMBL" id="ABE36716.1"/>
    </source>
</evidence>
<dbReference type="InterPro" id="IPR001753">
    <property type="entry name" value="Enoyl-CoA_hydra/iso"/>
</dbReference>
<evidence type="ECO:0000256" key="2">
    <source>
        <dbReference type="ARBA" id="ARBA00023140"/>
    </source>
</evidence>
<evidence type="ECO:0000256" key="3">
    <source>
        <dbReference type="ARBA" id="ARBA00023235"/>
    </source>
</evidence>
<name>Q13GS3_PARXL</name>